<comment type="caution">
    <text evidence="2">The sequence shown here is derived from an EMBL/GenBank/DDBJ whole genome shotgun (WGS) entry which is preliminary data.</text>
</comment>
<evidence type="ECO:0000256" key="1">
    <source>
        <dbReference type="SAM" id="Phobius"/>
    </source>
</evidence>
<gene>
    <name evidence="2" type="ORF">GCM10008101_15270</name>
</gene>
<name>A0ABQ3BZZ7_9GAMM</name>
<protein>
    <submittedName>
        <fullName evidence="2">Uncharacterized protein</fullName>
    </submittedName>
</protein>
<keyword evidence="1" id="KW-1133">Transmembrane helix</keyword>
<evidence type="ECO:0000313" key="2">
    <source>
        <dbReference type="EMBL" id="GGZ62081.1"/>
    </source>
</evidence>
<sequence length="102" mass="10648">MAFDGGTLALAFALTSVPAFLVARSLARSGQRHDPDPRQSNLALLLARLMRVVGVAMLVAAAAMLWAGNDPSRVVMVVLGVALAVNGLAVAMLVAVVRGRRR</sequence>
<feature type="transmembrane region" description="Helical" evidence="1">
    <location>
        <begin position="6"/>
        <end position="27"/>
    </location>
</feature>
<proteinExistence type="predicted"/>
<keyword evidence="1" id="KW-0472">Membrane</keyword>
<dbReference type="EMBL" id="BMXY01000001">
    <property type="protein sequence ID" value="GGZ62081.1"/>
    <property type="molecule type" value="Genomic_DNA"/>
</dbReference>
<dbReference type="RefSeq" id="WP_189448365.1">
    <property type="nucleotide sequence ID" value="NZ_BMXY01000001.1"/>
</dbReference>
<feature type="transmembrane region" description="Helical" evidence="1">
    <location>
        <begin position="74"/>
        <end position="97"/>
    </location>
</feature>
<dbReference type="Proteomes" id="UP000643403">
    <property type="component" value="Unassembled WGS sequence"/>
</dbReference>
<evidence type="ECO:0000313" key="3">
    <source>
        <dbReference type="Proteomes" id="UP000643403"/>
    </source>
</evidence>
<accession>A0ABQ3BZZ7</accession>
<feature type="transmembrane region" description="Helical" evidence="1">
    <location>
        <begin position="48"/>
        <end position="68"/>
    </location>
</feature>
<reference evidence="3" key="1">
    <citation type="journal article" date="2019" name="Int. J. Syst. Evol. Microbiol.">
        <title>The Global Catalogue of Microorganisms (GCM) 10K type strain sequencing project: providing services to taxonomists for standard genome sequencing and annotation.</title>
        <authorList>
            <consortium name="The Broad Institute Genomics Platform"/>
            <consortium name="The Broad Institute Genome Sequencing Center for Infectious Disease"/>
            <person name="Wu L."/>
            <person name="Ma J."/>
        </authorList>
    </citation>
    <scope>NUCLEOTIDE SEQUENCE [LARGE SCALE GENOMIC DNA]</scope>
    <source>
        <strain evidence="3">KCTC 22558</strain>
    </source>
</reference>
<keyword evidence="1" id="KW-0812">Transmembrane</keyword>
<keyword evidence="3" id="KW-1185">Reference proteome</keyword>
<organism evidence="2 3">
    <name type="scientific">Cognatilysobacter xinjiangensis</name>
    <dbReference type="NCBI Taxonomy" id="546892"/>
    <lineage>
        <taxon>Bacteria</taxon>
        <taxon>Pseudomonadati</taxon>
        <taxon>Pseudomonadota</taxon>
        <taxon>Gammaproteobacteria</taxon>
        <taxon>Lysobacterales</taxon>
        <taxon>Lysobacteraceae</taxon>
        <taxon>Cognatilysobacter</taxon>
    </lineage>
</organism>